<evidence type="ECO:0000313" key="3">
    <source>
        <dbReference type="EMBL" id="KPL71891.1"/>
    </source>
</evidence>
<comment type="caution">
    <text evidence="3">The sequence shown here is derived from an EMBL/GenBank/DDBJ whole genome shotgun (WGS) entry which is preliminary data.</text>
</comment>
<sequence length="171" mass="19521">MTASDIEQKILQTLDEMNIPYERFEHPPVATVKEAEQYSDLHPGAHCKNLFLRDKPGRLHYLVVMRVETEVNLTNLARHFKSGRLSFASNERLYRYLGVQPGAVSPFGLIFDTDHVVRVLLDASIFNEETAGFHPNVNTATLVVTVKDLLRFLDNTGNPYQILDFNQKDFS</sequence>
<dbReference type="CDD" id="cd04335">
    <property type="entry name" value="PrdX_deacylase"/>
    <property type="match status" value="1"/>
</dbReference>
<proteinExistence type="inferred from homology"/>
<dbReference type="Pfam" id="PF04073">
    <property type="entry name" value="tRNA_edit"/>
    <property type="match status" value="1"/>
</dbReference>
<dbReference type="EMBL" id="LGCK01000010">
    <property type="protein sequence ID" value="KPL71891.1"/>
    <property type="molecule type" value="Genomic_DNA"/>
</dbReference>
<dbReference type="OrthoDB" id="9798587at2"/>
<dbReference type="InterPro" id="IPR036754">
    <property type="entry name" value="YbaK/aa-tRNA-synt-asso_dom_sf"/>
</dbReference>
<feature type="domain" description="YbaK/aminoacyl-tRNA synthetase-associated" evidence="2">
    <location>
        <begin position="26"/>
        <end position="152"/>
    </location>
</feature>
<reference evidence="3 4" key="1">
    <citation type="submission" date="2015-07" db="EMBL/GenBank/DDBJ databases">
        <title>Genome sequence of Leptolinea tardivitalis DSM 16556.</title>
        <authorList>
            <person name="Hemp J."/>
            <person name="Ward L.M."/>
            <person name="Pace L.A."/>
            <person name="Fischer W.W."/>
        </authorList>
    </citation>
    <scope>NUCLEOTIDE SEQUENCE [LARGE SCALE GENOMIC DNA]</scope>
    <source>
        <strain evidence="3 4">YMTK-2</strain>
    </source>
</reference>
<dbReference type="InterPro" id="IPR040285">
    <property type="entry name" value="ProX/PRXD1"/>
</dbReference>
<dbReference type="Gene3D" id="3.90.960.10">
    <property type="entry name" value="YbaK/aminoacyl-tRNA synthetase-associated domain"/>
    <property type="match status" value="1"/>
</dbReference>
<dbReference type="RefSeq" id="WP_062420562.1">
    <property type="nucleotide sequence ID" value="NZ_BBYA01000002.1"/>
</dbReference>
<comment type="similarity">
    <text evidence="1">Belongs to the PRORSD1 family.</text>
</comment>
<evidence type="ECO:0000313" key="4">
    <source>
        <dbReference type="Proteomes" id="UP000050430"/>
    </source>
</evidence>
<dbReference type="STRING" id="229920.ADM99_10830"/>
<accession>A0A0P6XB49</accession>
<dbReference type="GO" id="GO:0002161">
    <property type="term" value="F:aminoacyl-tRNA deacylase activity"/>
    <property type="evidence" value="ECO:0007669"/>
    <property type="project" value="InterPro"/>
</dbReference>
<dbReference type="FunFam" id="3.90.960.10:FF:000005">
    <property type="entry name" value="Putative prolyl-tRNA synthetase"/>
    <property type="match status" value="1"/>
</dbReference>
<name>A0A0P6XB49_9CHLR</name>
<dbReference type="SUPFAM" id="SSF55826">
    <property type="entry name" value="YbaK/ProRS associated domain"/>
    <property type="match status" value="1"/>
</dbReference>
<evidence type="ECO:0000256" key="1">
    <source>
        <dbReference type="ARBA" id="ARBA00010201"/>
    </source>
</evidence>
<dbReference type="Proteomes" id="UP000050430">
    <property type="component" value="Unassembled WGS sequence"/>
</dbReference>
<dbReference type="InterPro" id="IPR007214">
    <property type="entry name" value="YbaK/aa-tRNA-synth-assoc-dom"/>
</dbReference>
<organism evidence="3 4">
    <name type="scientific">Leptolinea tardivitalis</name>
    <dbReference type="NCBI Taxonomy" id="229920"/>
    <lineage>
        <taxon>Bacteria</taxon>
        <taxon>Bacillati</taxon>
        <taxon>Chloroflexota</taxon>
        <taxon>Anaerolineae</taxon>
        <taxon>Anaerolineales</taxon>
        <taxon>Anaerolineaceae</taxon>
        <taxon>Leptolinea</taxon>
    </lineage>
</organism>
<dbReference type="PANTHER" id="PTHR31423">
    <property type="entry name" value="YBAK DOMAIN-CONTAINING PROTEIN"/>
    <property type="match status" value="1"/>
</dbReference>
<dbReference type="AlphaFoldDB" id="A0A0P6XB49"/>
<evidence type="ECO:0000259" key="2">
    <source>
        <dbReference type="Pfam" id="PF04073"/>
    </source>
</evidence>
<protein>
    <recommendedName>
        <fullName evidence="2">YbaK/aminoacyl-tRNA synthetase-associated domain-containing protein</fullName>
    </recommendedName>
</protein>
<dbReference type="PANTHER" id="PTHR31423:SF3">
    <property type="entry name" value="PROLYL-TRNA SYNTHETASE ASSOCIATED DOMAIN-CONTAINING PROTEIN 1-RELATED"/>
    <property type="match status" value="1"/>
</dbReference>
<keyword evidence="4" id="KW-1185">Reference proteome</keyword>
<gene>
    <name evidence="3" type="ORF">ADM99_10830</name>
</gene>
<dbReference type="PATRIC" id="fig|229920.5.peg.2081"/>